<protein>
    <submittedName>
        <fullName evidence="5">4'-phosphopantetheinyl transferase superfamily protein</fullName>
    </submittedName>
</protein>
<evidence type="ECO:0000256" key="2">
    <source>
        <dbReference type="ARBA" id="ARBA00022679"/>
    </source>
</evidence>
<keyword evidence="2 5" id="KW-0808">Transferase</keyword>
<gene>
    <name evidence="5" type="ORF">NZD88_03375</name>
</gene>
<dbReference type="Proteomes" id="UP001142057">
    <property type="component" value="Unassembled WGS sequence"/>
</dbReference>
<evidence type="ECO:0000313" key="6">
    <source>
        <dbReference type="Proteomes" id="UP001142057"/>
    </source>
</evidence>
<dbReference type="InterPro" id="IPR037143">
    <property type="entry name" value="4-PPantetheinyl_Trfase_dom_sf"/>
</dbReference>
<dbReference type="InterPro" id="IPR050559">
    <property type="entry name" value="P-Pant_transferase_sf"/>
</dbReference>
<dbReference type="PANTHER" id="PTHR12215">
    <property type="entry name" value="PHOSPHOPANTETHEINE TRANSFERASE"/>
    <property type="match status" value="1"/>
</dbReference>
<dbReference type="InterPro" id="IPR008278">
    <property type="entry name" value="4-PPantetheinyl_Trfase_dom"/>
</dbReference>
<comment type="caution">
    <text evidence="5">The sequence shown here is derived from an EMBL/GenBank/DDBJ whole genome shotgun (WGS) entry which is preliminary data.</text>
</comment>
<dbReference type="GO" id="GO:0016740">
    <property type="term" value="F:transferase activity"/>
    <property type="evidence" value="ECO:0007669"/>
    <property type="project" value="UniProtKB-KW"/>
</dbReference>
<dbReference type="EMBL" id="JANZQH010000001">
    <property type="protein sequence ID" value="MCT2406595.1"/>
    <property type="molecule type" value="Genomic_DNA"/>
</dbReference>
<organism evidence="5 6">
    <name type="scientific">Chryseobacterium pyrolae</name>
    <dbReference type="NCBI Taxonomy" id="2987481"/>
    <lineage>
        <taxon>Bacteria</taxon>
        <taxon>Pseudomonadati</taxon>
        <taxon>Bacteroidota</taxon>
        <taxon>Flavobacteriia</taxon>
        <taxon>Flavobacteriales</taxon>
        <taxon>Weeksellaceae</taxon>
        <taxon>Chryseobacterium group</taxon>
        <taxon>Chryseobacterium</taxon>
    </lineage>
</organism>
<keyword evidence="6" id="KW-1185">Reference proteome</keyword>
<dbReference type="Pfam" id="PF01648">
    <property type="entry name" value="ACPS"/>
    <property type="match status" value="1"/>
</dbReference>
<dbReference type="RefSeq" id="WP_259827430.1">
    <property type="nucleotide sequence ID" value="NZ_JANZQH010000001.1"/>
</dbReference>
<name>A0ABT2ID83_9FLAO</name>
<evidence type="ECO:0000259" key="4">
    <source>
        <dbReference type="Pfam" id="PF22624"/>
    </source>
</evidence>
<accession>A0ABT2ID83</accession>
<sequence length="214" mass="24994">MLKILYSYLEKKHHPFFLNNYLLEMPLDFQEKVLKYKNWQDTQASIIGRLLLGILVKTFDLNLSIKHLAYNVNGKPYFEKEQVFFNISHSDDIVICVVTDINEVGIDIEKLQDININDFKNFLTKFEWDYIDVSQNAVSDFISLWTQKEAILKASGHGLNIDLNSFEINDDKAEINSNIYSLKEILINHKYKCHLAIKGDISQTTEIQPIKWFA</sequence>
<dbReference type="Gene3D" id="3.90.470.20">
    <property type="entry name" value="4'-phosphopantetheinyl transferase domain"/>
    <property type="match status" value="2"/>
</dbReference>
<reference evidence="5" key="1">
    <citation type="submission" date="2022-08" db="EMBL/GenBank/DDBJ databases">
        <title>Chryseobacterium antibioticum,isolated from the rhizosphere soil of Pyrola in Tibet.</title>
        <authorList>
            <person name="Kan Y."/>
        </authorList>
    </citation>
    <scope>NUCLEOTIDE SEQUENCE</scope>
    <source>
        <strain evidence="5">Pc2-12</strain>
    </source>
</reference>
<comment type="similarity">
    <text evidence="1">Belongs to the P-Pant transferase superfamily. Gsp/Sfp/HetI/AcpT family.</text>
</comment>
<evidence type="ECO:0000256" key="1">
    <source>
        <dbReference type="ARBA" id="ARBA00010990"/>
    </source>
</evidence>
<feature type="domain" description="4'-phosphopantetheinyl transferase" evidence="3">
    <location>
        <begin position="104"/>
        <end position="179"/>
    </location>
</feature>
<evidence type="ECO:0000313" key="5">
    <source>
        <dbReference type="EMBL" id="MCT2406595.1"/>
    </source>
</evidence>
<feature type="domain" description="4'-phosphopantetheinyl transferase N-terminal" evidence="4">
    <location>
        <begin position="29"/>
        <end position="96"/>
    </location>
</feature>
<proteinExistence type="inferred from homology"/>
<dbReference type="PANTHER" id="PTHR12215:SF10">
    <property type="entry name" value="L-AMINOADIPATE-SEMIALDEHYDE DEHYDROGENASE-PHOSPHOPANTETHEINYL TRANSFERASE"/>
    <property type="match status" value="1"/>
</dbReference>
<dbReference type="Pfam" id="PF22624">
    <property type="entry name" value="AASDHPPT_N"/>
    <property type="match status" value="1"/>
</dbReference>
<evidence type="ECO:0000259" key="3">
    <source>
        <dbReference type="Pfam" id="PF01648"/>
    </source>
</evidence>
<dbReference type="InterPro" id="IPR055066">
    <property type="entry name" value="AASDHPPT_N"/>
</dbReference>
<dbReference type="SUPFAM" id="SSF56214">
    <property type="entry name" value="4'-phosphopantetheinyl transferase"/>
    <property type="match status" value="2"/>
</dbReference>